<organism evidence="1 2">
    <name type="scientific">Mycteria americana</name>
    <name type="common">Wood stork</name>
    <dbReference type="NCBI Taxonomy" id="33587"/>
    <lineage>
        <taxon>Eukaryota</taxon>
        <taxon>Metazoa</taxon>
        <taxon>Chordata</taxon>
        <taxon>Craniata</taxon>
        <taxon>Vertebrata</taxon>
        <taxon>Euteleostomi</taxon>
        <taxon>Archelosauria</taxon>
        <taxon>Archosauria</taxon>
        <taxon>Dinosauria</taxon>
        <taxon>Saurischia</taxon>
        <taxon>Theropoda</taxon>
        <taxon>Coelurosauria</taxon>
        <taxon>Aves</taxon>
        <taxon>Neognathae</taxon>
        <taxon>Neoaves</taxon>
        <taxon>Aequornithes</taxon>
        <taxon>Ciconiiformes</taxon>
        <taxon>Ciconiidae</taxon>
        <taxon>Mycteria</taxon>
    </lineage>
</organism>
<reference evidence="1 2" key="1">
    <citation type="journal article" date="2023" name="J. Hered.">
        <title>Chromosome-level genome of the wood stork (Mycteria americana) provides insight into avian chromosome evolution.</title>
        <authorList>
            <person name="Flamio R. Jr."/>
            <person name="Ramstad K.M."/>
        </authorList>
    </citation>
    <scope>NUCLEOTIDE SEQUENCE [LARGE SCALE GENOMIC DNA]</scope>
    <source>
        <strain evidence="1">JAX WOST 10</strain>
    </source>
</reference>
<comment type="caution">
    <text evidence="1">The sequence shown here is derived from an EMBL/GenBank/DDBJ whole genome shotgun (WGS) entry which is preliminary data.</text>
</comment>
<sequence length="400" mass="44490">MNGDICLQRTAAPWLGGFLATTVIISVMSQREFCGPTGVDHFFCEFTPLLELSHSDTMTLMLLPFRTCFLDPVLPFLFTWASCACITAAVLGQISHPVCAGRRPSPPAPLSSLVPLFSMTPSSLGSLAKPFFYTILRPLLNPLIYSPWIRKVGGVDTEKNTQESCELHREPMAAVGLQEEITSGSLLNQPRGPGLAYAVSWALPWKHGTWRGFWCGQRQRAREIREVPRSSEKANIKPVFKKGKKEDFENDRLVSFPSVPGKVFLGAVQLNMCIHDPEEATLTMFNVNKCRTLPLGQNNAGHKYRLGEEWLESSPAARALGVLVDSRLSSSQQCALAAKRANRILGCIRHSMASRPKEGIIPLHLAMVQTHCEYCVQFWAPQFKQDARYSNESRGGQQSW</sequence>
<dbReference type="AlphaFoldDB" id="A0AAN7N1T3"/>
<protein>
    <submittedName>
        <fullName evidence="1">Uncharacterized protein</fullName>
    </submittedName>
</protein>
<dbReference type="EMBL" id="JAUNZN010000039">
    <property type="protein sequence ID" value="KAK4806455.1"/>
    <property type="molecule type" value="Genomic_DNA"/>
</dbReference>
<dbReference type="Proteomes" id="UP001333110">
    <property type="component" value="Unassembled WGS sequence"/>
</dbReference>
<gene>
    <name evidence="1" type="ORF">QYF61_013948</name>
</gene>
<name>A0AAN7N1T3_MYCAM</name>
<keyword evidence="2" id="KW-1185">Reference proteome</keyword>
<evidence type="ECO:0000313" key="2">
    <source>
        <dbReference type="Proteomes" id="UP001333110"/>
    </source>
</evidence>
<dbReference type="SUPFAM" id="SSF81321">
    <property type="entry name" value="Family A G protein-coupled receptor-like"/>
    <property type="match status" value="1"/>
</dbReference>
<accession>A0AAN7N1T3</accession>
<dbReference type="PANTHER" id="PTHR33332">
    <property type="entry name" value="REVERSE TRANSCRIPTASE DOMAIN-CONTAINING PROTEIN"/>
    <property type="match status" value="1"/>
</dbReference>
<evidence type="ECO:0000313" key="1">
    <source>
        <dbReference type="EMBL" id="KAK4806455.1"/>
    </source>
</evidence>
<proteinExistence type="predicted"/>